<keyword evidence="3" id="KW-1185">Reference proteome</keyword>
<feature type="region of interest" description="Disordered" evidence="1">
    <location>
        <begin position="619"/>
        <end position="643"/>
    </location>
</feature>
<reference evidence="2 3" key="1">
    <citation type="submission" date="2023-12" db="EMBL/GenBank/DDBJ databases">
        <title>Characterization of antibiotic resistance in Aeromonas spp. in hospital effluent.</title>
        <authorList>
            <person name="Negoseki B.R.S."/>
            <person name="Krul D."/>
            <person name="Siqueira A.C."/>
            <person name="Almeida M."/>
            <person name="Mesa D."/>
            <person name="Conte D."/>
            <person name="Dalla-Costa L.M."/>
        </authorList>
    </citation>
    <scope>NUCLEOTIDE SEQUENCE [LARGE SCALE GENOMIC DNA]</scope>
    <source>
        <strain evidence="2 3">36v</strain>
    </source>
</reference>
<evidence type="ECO:0000256" key="1">
    <source>
        <dbReference type="SAM" id="MobiDB-lite"/>
    </source>
</evidence>
<dbReference type="Proteomes" id="UP001304847">
    <property type="component" value="Unassembled WGS sequence"/>
</dbReference>
<dbReference type="EMBL" id="JAYGOJ010000062">
    <property type="protein sequence ID" value="MEA9436652.1"/>
    <property type="molecule type" value="Genomic_DNA"/>
</dbReference>
<comment type="caution">
    <text evidence="2">The sequence shown here is derived from an EMBL/GenBank/DDBJ whole genome shotgun (WGS) entry which is preliminary data.</text>
</comment>
<evidence type="ECO:0008006" key="4">
    <source>
        <dbReference type="Google" id="ProtNLM"/>
    </source>
</evidence>
<gene>
    <name evidence="2" type="ORF">VCX44_12695</name>
</gene>
<evidence type="ECO:0000313" key="2">
    <source>
        <dbReference type="EMBL" id="MEA9436652.1"/>
    </source>
</evidence>
<name>A0ABU5W6W7_AERCA</name>
<evidence type="ECO:0000313" key="3">
    <source>
        <dbReference type="Proteomes" id="UP001304847"/>
    </source>
</evidence>
<protein>
    <recommendedName>
        <fullName evidence="4">NERD domain-containing protein</fullName>
    </recommendedName>
</protein>
<organism evidence="2 3">
    <name type="scientific">Aeromonas caviae</name>
    <name type="common">Aeromonas punctata</name>
    <dbReference type="NCBI Taxonomy" id="648"/>
    <lineage>
        <taxon>Bacteria</taxon>
        <taxon>Pseudomonadati</taxon>
        <taxon>Pseudomonadota</taxon>
        <taxon>Gammaproteobacteria</taxon>
        <taxon>Aeromonadales</taxon>
        <taxon>Aeromonadaceae</taxon>
        <taxon>Aeromonas</taxon>
    </lineage>
</organism>
<proteinExistence type="predicted"/>
<dbReference type="RefSeq" id="WP_323580705.1">
    <property type="nucleotide sequence ID" value="NZ_JAYGOJ010000062.1"/>
</dbReference>
<feature type="non-terminal residue" evidence="2">
    <location>
        <position position="1"/>
    </location>
</feature>
<accession>A0ABU5W6W7</accession>
<sequence length="643" mass="74075">SRLRIEIAGAAMMIYLQKRVIDQNGRSPSSTENSKIRCGMTDKGLVAEIEKLRRITSTLSIESIVNFVATEQRHFNEGNLSGKYLSAPFKQGMYLLGIASNQPEPVNATIIDEGKSDHIITILNSIFNKYALAYFPDKDDYIEGMNSQWQRDRRIAMPAFLHYFTAGFNISTHKIKSWINYYYQDFDKQINLHFGISCQTMIDVGTFFEEQILKNFENIKDTINSIDSYRQEYAEMMKEDYNSALSDMRSNQNLLSLMEKFYNDTNEIHSIKASELVDSFGEEVKNSILKHFTTTRGCSGLIQYITDDNPVTSKPILTVDGDRLYFVLNNSYYKSIINNIDTFLSSGSGANSFLKARDRKLEEKTAELFRRLLPSNAELYESAFETDKAHFEHDLVIVHDDHLIIIEAKASPPREPLRDPSKAFIRIRDHFKSNAGIQKAYNQAHSLEKNLLTNGKVELYDKKGRKLASLDSDRFRKIYCICVTRDDFGAMATDLSLLLEKDERFAYPWAVNITDLEFMIDGFLHLGLGYEQFYKYLDQRQLLHGKVFGVDELEYAGAFLKYNGLDKFIEAPADFIPLDISESDIFDKIYFAELSGEKITIEQIDPELTIFDRKKFFRAKKTSKSKKDKSKRKAAKHARKKNR</sequence>